<dbReference type="Pfam" id="PF07722">
    <property type="entry name" value="Peptidase_C26"/>
    <property type="match status" value="1"/>
</dbReference>
<keyword evidence="2" id="KW-1185">Reference proteome</keyword>
<name>A0ABW3E0S8_9ACTN</name>
<dbReference type="EMBL" id="JBHTHX010001976">
    <property type="protein sequence ID" value="MFD0889691.1"/>
    <property type="molecule type" value="Genomic_DNA"/>
</dbReference>
<proteinExistence type="predicted"/>
<evidence type="ECO:0000313" key="2">
    <source>
        <dbReference type="Proteomes" id="UP001597024"/>
    </source>
</evidence>
<dbReference type="InterPro" id="IPR011697">
    <property type="entry name" value="Peptidase_C26"/>
</dbReference>
<protein>
    <submittedName>
        <fullName evidence="1">Gamma-glutamyl-gamma-aminobutyrate hydrolase family protein</fullName>
    </submittedName>
</protein>
<sequence>MPRPLIGVTAYLEAARWGDWVREAVLSPPSYARAIEKAGGIAVLVPPMTPGTAGDYVRGL</sequence>
<keyword evidence="1" id="KW-0378">Hydrolase</keyword>
<organism evidence="1 2">
    <name type="scientific">Streptosporangium algeriense</name>
    <dbReference type="NCBI Taxonomy" id="1682748"/>
    <lineage>
        <taxon>Bacteria</taxon>
        <taxon>Bacillati</taxon>
        <taxon>Actinomycetota</taxon>
        <taxon>Actinomycetes</taxon>
        <taxon>Streptosporangiales</taxon>
        <taxon>Streptosporangiaceae</taxon>
        <taxon>Streptosporangium</taxon>
    </lineage>
</organism>
<reference evidence="2" key="1">
    <citation type="journal article" date="2019" name="Int. J. Syst. Evol. Microbiol.">
        <title>The Global Catalogue of Microorganisms (GCM) 10K type strain sequencing project: providing services to taxonomists for standard genome sequencing and annotation.</title>
        <authorList>
            <consortium name="The Broad Institute Genomics Platform"/>
            <consortium name="The Broad Institute Genome Sequencing Center for Infectious Disease"/>
            <person name="Wu L."/>
            <person name="Ma J."/>
        </authorList>
    </citation>
    <scope>NUCLEOTIDE SEQUENCE [LARGE SCALE GENOMIC DNA]</scope>
    <source>
        <strain evidence="2">CCUG 62974</strain>
    </source>
</reference>
<gene>
    <name evidence="1" type="ORF">ACFQ08_34570</name>
</gene>
<feature type="non-terminal residue" evidence="1">
    <location>
        <position position="60"/>
    </location>
</feature>
<evidence type="ECO:0000313" key="1">
    <source>
        <dbReference type="EMBL" id="MFD0889691.1"/>
    </source>
</evidence>
<accession>A0ABW3E0S8</accession>
<dbReference type="GO" id="GO:0016787">
    <property type="term" value="F:hydrolase activity"/>
    <property type="evidence" value="ECO:0007669"/>
    <property type="project" value="UniProtKB-KW"/>
</dbReference>
<dbReference type="Proteomes" id="UP001597024">
    <property type="component" value="Unassembled WGS sequence"/>
</dbReference>
<comment type="caution">
    <text evidence="1">The sequence shown here is derived from an EMBL/GenBank/DDBJ whole genome shotgun (WGS) entry which is preliminary data.</text>
</comment>